<evidence type="ECO:0000313" key="2">
    <source>
        <dbReference type="Proteomes" id="UP000193067"/>
    </source>
</evidence>
<sequence length="175" mass="18702">MALVTATAPGGQGRLHFPYLSHAMVNHAFSRIVDVAVRYVYSLYTKDCLKVLASLRIHARVELSGAVAVNHLRSGIALSAPTAAVLMCFKADTAGLRTAQHSFDRMHPTTRRLIGLLLLSIDFKPCVKTSAGVSARPPRQLPPGSVKSVGTMRYDGVCVLSISFGSDLAATLPQS</sequence>
<proteinExistence type="predicted"/>
<protein>
    <submittedName>
        <fullName evidence="1">Uncharacterized protein</fullName>
    </submittedName>
</protein>
<reference evidence="1 2" key="1">
    <citation type="journal article" date="2015" name="Biotechnol. Biofuels">
        <title>Enhanced degradation of softwood versus hardwood by the white-rot fungus Pycnoporus coccineus.</title>
        <authorList>
            <person name="Couturier M."/>
            <person name="Navarro D."/>
            <person name="Chevret D."/>
            <person name="Henrissat B."/>
            <person name="Piumi F."/>
            <person name="Ruiz-Duenas F.J."/>
            <person name="Martinez A.T."/>
            <person name="Grigoriev I.V."/>
            <person name="Riley R."/>
            <person name="Lipzen A."/>
            <person name="Berrin J.G."/>
            <person name="Master E.R."/>
            <person name="Rosso M.N."/>
        </authorList>
    </citation>
    <scope>NUCLEOTIDE SEQUENCE [LARGE SCALE GENOMIC DNA]</scope>
    <source>
        <strain evidence="1 2">BRFM310</strain>
    </source>
</reference>
<dbReference type="Proteomes" id="UP000193067">
    <property type="component" value="Unassembled WGS sequence"/>
</dbReference>
<evidence type="ECO:0000313" key="1">
    <source>
        <dbReference type="EMBL" id="OSD04950.1"/>
    </source>
</evidence>
<name>A0A1Y2IUX7_TRAC3</name>
<dbReference type="EMBL" id="KZ084095">
    <property type="protein sequence ID" value="OSD04950.1"/>
    <property type="molecule type" value="Genomic_DNA"/>
</dbReference>
<gene>
    <name evidence="1" type="ORF">PYCCODRAFT_86940</name>
</gene>
<keyword evidence="2" id="KW-1185">Reference proteome</keyword>
<accession>A0A1Y2IUX7</accession>
<organism evidence="1 2">
    <name type="scientific">Trametes coccinea (strain BRFM310)</name>
    <name type="common">Pycnoporus coccineus</name>
    <dbReference type="NCBI Taxonomy" id="1353009"/>
    <lineage>
        <taxon>Eukaryota</taxon>
        <taxon>Fungi</taxon>
        <taxon>Dikarya</taxon>
        <taxon>Basidiomycota</taxon>
        <taxon>Agaricomycotina</taxon>
        <taxon>Agaricomycetes</taxon>
        <taxon>Polyporales</taxon>
        <taxon>Polyporaceae</taxon>
        <taxon>Trametes</taxon>
    </lineage>
</organism>
<dbReference type="AlphaFoldDB" id="A0A1Y2IUX7"/>